<accession>A0A0N9WQX7</accession>
<dbReference type="SUPFAM" id="SSF47384">
    <property type="entry name" value="Homodimeric domain of signal transducing histidine kinase"/>
    <property type="match status" value="1"/>
</dbReference>
<dbReference type="SMART" id="SM00304">
    <property type="entry name" value="HAMP"/>
    <property type="match status" value="1"/>
</dbReference>
<evidence type="ECO:0000259" key="10">
    <source>
        <dbReference type="PROSITE" id="PS50109"/>
    </source>
</evidence>
<dbReference type="PRINTS" id="PR00344">
    <property type="entry name" value="BCTRLSENSOR"/>
</dbReference>
<dbReference type="RefSeq" id="WP_060743227.1">
    <property type="nucleotide sequence ID" value="NZ_CP012831.1"/>
</dbReference>
<dbReference type="CDD" id="cd00082">
    <property type="entry name" value="HisKA"/>
    <property type="match status" value="1"/>
</dbReference>
<dbReference type="InterPro" id="IPR003660">
    <property type="entry name" value="HAMP_dom"/>
</dbReference>
<evidence type="ECO:0000256" key="7">
    <source>
        <dbReference type="ARBA" id="ARBA00022741"/>
    </source>
</evidence>
<dbReference type="PROSITE" id="PS50109">
    <property type="entry name" value="HIS_KIN"/>
    <property type="match status" value="1"/>
</dbReference>
<evidence type="ECO:0000256" key="3">
    <source>
        <dbReference type="ARBA" id="ARBA00012438"/>
    </source>
</evidence>
<dbReference type="InterPro" id="IPR005467">
    <property type="entry name" value="His_kinase_dom"/>
</dbReference>
<dbReference type="PROSITE" id="PS50885">
    <property type="entry name" value="HAMP"/>
    <property type="match status" value="1"/>
</dbReference>
<dbReference type="SUPFAM" id="SSF158472">
    <property type="entry name" value="HAMP domain-like"/>
    <property type="match status" value="1"/>
</dbReference>
<evidence type="ECO:0000256" key="6">
    <source>
        <dbReference type="ARBA" id="ARBA00022679"/>
    </source>
</evidence>
<evidence type="ECO:0000256" key="5">
    <source>
        <dbReference type="ARBA" id="ARBA00022553"/>
    </source>
</evidence>
<feature type="domain" description="HAMP" evidence="11">
    <location>
        <begin position="183"/>
        <end position="235"/>
    </location>
</feature>
<name>A0A0N9WQX7_PSEFL</name>
<comment type="catalytic activity">
    <reaction evidence="1">
        <text>ATP + protein L-histidine = ADP + protein N-phospho-L-histidine.</text>
        <dbReference type="EC" id="2.7.13.3"/>
    </reaction>
</comment>
<dbReference type="PANTHER" id="PTHR44936">
    <property type="entry name" value="SENSOR PROTEIN CREC"/>
    <property type="match status" value="1"/>
</dbReference>
<keyword evidence="4" id="KW-1003">Cell membrane</keyword>
<evidence type="ECO:0000256" key="1">
    <source>
        <dbReference type="ARBA" id="ARBA00000085"/>
    </source>
</evidence>
<dbReference type="Gene3D" id="3.30.565.10">
    <property type="entry name" value="Histidine kinase-like ATPase, C-terminal domain"/>
    <property type="match status" value="1"/>
</dbReference>
<comment type="subcellular location">
    <subcellularLocation>
        <location evidence="2">Cell membrane</location>
        <topology evidence="2">Multi-pass membrane protein</topology>
    </subcellularLocation>
</comment>
<dbReference type="InterPro" id="IPR003661">
    <property type="entry name" value="HisK_dim/P_dom"/>
</dbReference>
<dbReference type="EMBL" id="CP012831">
    <property type="protein sequence ID" value="ALI11175.1"/>
    <property type="molecule type" value="Genomic_DNA"/>
</dbReference>
<evidence type="ECO:0000256" key="2">
    <source>
        <dbReference type="ARBA" id="ARBA00004651"/>
    </source>
</evidence>
<keyword evidence="8" id="KW-0418">Kinase</keyword>
<dbReference type="SMART" id="SM00387">
    <property type="entry name" value="HATPase_c"/>
    <property type="match status" value="1"/>
</dbReference>
<keyword evidence="4" id="KW-0472">Membrane</keyword>
<dbReference type="Pfam" id="PF02518">
    <property type="entry name" value="HATPase_c"/>
    <property type="match status" value="1"/>
</dbReference>
<sequence length="449" mass="49289">MVHQLSVLLLLALLASNAIAMLVLQRTGALIHPLSRTMSLERLVTAHHAALEAPNQVGARLLASMITPDAHFWIDRRADVEPFDMRAEEQRLANVLRERLQLAPDLAVVMQLERVTGGHARDQVFSSAGWAPLRLRSSIELPDGRYLNALQHPVGAYEWRKVLTYSLPVTIIPVLLIVMFCISRVVQPVKTLVQASERVSRGEWIAPLPLTGPQEARDLTAAFNHMQASIARHVEGRTRMLAAISHDLNTPITELRLQVELLEEGDAREDMLESLEELSLMVRETLNFVREDAVQEPTLTISLNGLLDDLARRYQLLNQPVTWHGAPPIMLTCRPLALKRALTNLIDNALRHAGDATLSLCREDAGTVRLDILDHGAGLPDAWLSRVFEPFVQFAGGAADGHKGGVGLGLAIARACVQAHGGELLLENRPSAGLCAVVRLPAALLRSST</sequence>
<dbReference type="EC" id="2.7.13.3" evidence="3"/>
<dbReference type="PANTHER" id="PTHR44936:SF10">
    <property type="entry name" value="SENSOR PROTEIN RSTB"/>
    <property type="match status" value="1"/>
</dbReference>
<dbReference type="InterPro" id="IPR003594">
    <property type="entry name" value="HATPase_dom"/>
</dbReference>
<dbReference type="AlphaFoldDB" id="A0A0N9WQX7"/>
<dbReference type="Gene3D" id="1.10.287.130">
    <property type="match status" value="1"/>
</dbReference>
<protein>
    <recommendedName>
        <fullName evidence="3">histidine kinase</fullName>
        <ecNumber evidence="3">2.7.13.3</ecNumber>
    </recommendedName>
</protein>
<dbReference type="Pfam" id="PF00512">
    <property type="entry name" value="HisKA"/>
    <property type="match status" value="1"/>
</dbReference>
<keyword evidence="7" id="KW-0547">Nucleotide-binding</keyword>
<gene>
    <name evidence="12" type="ORF">AO356_27390</name>
</gene>
<dbReference type="CDD" id="cd00075">
    <property type="entry name" value="HATPase"/>
    <property type="match status" value="1"/>
</dbReference>
<dbReference type="Pfam" id="PF00672">
    <property type="entry name" value="HAMP"/>
    <property type="match status" value="1"/>
</dbReference>
<dbReference type="GO" id="GO:0000155">
    <property type="term" value="F:phosphorelay sensor kinase activity"/>
    <property type="evidence" value="ECO:0007669"/>
    <property type="project" value="InterPro"/>
</dbReference>
<dbReference type="InterPro" id="IPR004358">
    <property type="entry name" value="Sig_transdc_His_kin-like_C"/>
</dbReference>
<dbReference type="SMART" id="SM00388">
    <property type="entry name" value="HisKA"/>
    <property type="match status" value="1"/>
</dbReference>
<evidence type="ECO:0000313" key="12">
    <source>
        <dbReference type="EMBL" id="ALI11175.1"/>
    </source>
</evidence>
<organism evidence="12 13">
    <name type="scientific">Pseudomonas fluorescens</name>
    <dbReference type="NCBI Taxonomy" id="294"/>
    <lineage>
        <taxon>Bacteria</taxon>
        <taxon>Pseudomonadati</taxon>
        <taxon>Pseudomonadota</taxon>
        <taxon>Gammaproteobacteria</taxon>
        <taxon>Pseudomonadales</taxon>
        <taxon>Pseudomonadaceae</taxon>
        <taxon>Pseudomonas</taxon>
    </lineage>
</organism>
<dbReference type="GO" id="GO:0005886">
    <property type="term" value="C:plasma membrane"/>
    <property type="evidence" value="ECO:0007669"/>
    <property type="project" value="UniProtKB-SubCell"/>
</dbReference>
<reference evidence="13" key="1">
    <citation type="submission" date="2015-09" db="EMBL/GenBank/DDBJ databases">
        <title>Whole genome sequence of Pseudomonas fluorescens FW300-N2C3.</title>
        <authorList>
            <person name="Ray J."/>
            <person name="Melnyk R."/>
            <person name="Deutschbauer A."/>
        </authorList>
    </citation>
    <scope>NUCLEOTIDE SEQUENCE [LARGE SCALE GENOMIC DNA]</scope>
    <source>
        <strain evidence="13">FW300-N2C3</strain>
    </source>
</reference>
<reference evidence="12 13" key="2">
    <citation type="journal article" date="2018" name="Nature">
        <title>Mutant phenotypes for thousands of bacterial genes of unknown function.</title>
        <authorList>
            <person name="Price M.N."/>
            <person name="Wetmore K.M."/>
            <person name="Waters R.J."/>
            <person name="Callaghan M."/>
            <person name="Ray J."/>
            <person name="Liu H."/>
            <person name="Kuehl J.V."/>
            <person name="Melnyk R.A."/>
            <person name="Lamson J.S."/>
            <person name="Suh Y."/>
            <person name="Carlson H.K."/>
            <person name="Esquivel Z."/>
            <person name="Sadeeshkumar H."/>
            <person name="Chakraborty R."/>
            <person name="Zane G.M."/>
            <person name="Rubin B.E."/>
            <person name="Wall J.D."/>
            <person name="Visel A."/>
            <person name="Bristow J."/>
            <person name="Blow M.J."/>
            <person name="Arkin A.P."/>
            <person name="Deutschbauer A.M."/>
        </authorList>
    </citation>
    <scope>NUCLEOTIDE SEQUENCE [LARGE SCALE GENOMIC DNA]</scope>
    <source>
        <strain evidence="12 13">FW300-N2C3</strain>
    </source>
</reference>
<evidence type="ECO:0000259" key="11">
    <source>
        <dbReference type="PROSITE" id="PS50885"/>
    </source>
</evidence>
<evidence type="ECO:0000313" key="13">
    <source>
        <dbReference type="Proteomes" id="UP000059425"/>
    </source>
</evidence>
<keyword evidence="6" id="KW-0808">Transferase</keyword>
<dbReference type="CDD" id="cd06225">
    <property type="entry name" value="HAMP"/>
    <property type="match status" value="1"/>
</dbReference>
<dbReference type="InterPro" id="IPR036890">
    <property type="entry name" value="HATPase_C_sf"/>
</dbReference>
<evidence type="ECO:0000256" key="9">
    <source>
        <dbReference type="ARBA" id="ARBA00022840"/>
    </source>
</evidence>
<dbReference type="InterPro" id="IPR036097">
    <property type="entry name" value="HisK_dim/P_sf"/>
</dbReference>
<proteinExistence type="predicted"/>
<evidence type="ECO:0000256" key="8">
    <source>
        <dbReference type="ARBA" id="ARBA00022777"/>
    </source>
</evidence>
<evidence type="ECO:0000256" key="4">
    <source>
        <dbReference type="ARBA" id="ARBA00022475"/>
    </source>
</evidence>
<dbReference type="SUPFAM" id="SSF55874">
    <property type="entry name" value="ATPase domain of HSP90 chaperone/DNA topoisomerase II/histidine kinase"/>
    <property type="match status" value="1"/>
</dbReference>
<feature type="domain" description="Histidine kinase" evidence="10">
    <location>
        <begin position="243"/>
        <end position="444"/>
    </location>
</feature>
<dbReference type="InterPro" id="IPR050980">
    <property type="entry name" value="2C_sensor_his_kinase"/>
</dbReference>
<dbReference type="GO" id="GO:0005524">
    <property type="term" value="F:ATP binding"/>
    <property type="evidence" value="ECO:0007669"/>
    <property type="project" value="UniProtKB-KW"/>
</dbReference>
<keyword evidence="5" id="KW-0597">Phosphoprotein</keyword>
<dbReference type="Proteomes" id="UP000059425">
    <property type="component" value="Chromosome"/>
</dbReference>
<keyword evidence="9" id="KW-0067">ATP-binding</keyword>